<keyword evidence="2" id="KW-1185">Reference proteome</keyword>
<protein>
    <submittedName>
        <fullName evidence="1">Uncharacterized protein</fullName>
    </submittedName>
</protein>
<dbReference type="AlphaFoldDB" id="A0AB34GZ17"/>
<evidence type="ECO:0000313" key="2">
    <source>
        <dbReference type="Proteomes" id="UP001159641"/>
    </source>
</evidence>
<name>A0AB34GZ17_ESCRO</name>
<proteinExistence type="predicted"/>
<dbReference type="Proteomes" id="UP001159641">
    <property type="component" value="Unassembled WGS sequence"/>
</dbReference>
<accession>A0AB34GZ17</accession>
<evidence type="ECO:0000313" key="1">
    <source>
        <dbReference type="EMBL" id="KAJ8783880.1"/>
    </source>
</evidence>
<reference evidence="1 2" key="1">
    <citation type="submission" date="2022-11" db="EMBL/GenBank/DDBJ databases">
        <title>Whole genome sequence of Eschrichtius robustus ER-17-0199.</title>
        <authorList>
            <person name="Bruniche-Olsen A."/>
            <person name="Black A.N."/>
            <person name="Fields C.J."/>
            <person name="Walden K."/>
            <person name="Dewoody J.A."/>
        </authorList>
    </citation>
    <scope>NUCLEOTIDE SEQUENCE [LARGE SCALE GENOMIC DNA]</scope>
    <source>
        <strain evidence="1">ER-17-0199</strain>
        <tissue evidence="1">Blubber</tissue>
    </source>
</reference>
<dbReference type="EMBL" id="JAIQCJ010002079">
    <property type="protein sequence ID" value="KAJ8783880.1"/>
    <property type="molecule type" value="Genomic_DNA"/>
</dbReference>
<sequence>MRSQRWAALHLGPQACSTVVSSYGQLGASLVTPHLALPSERHRDMEKGRWRLLKGRESFHQAPTWTPAPSPLCH</sequence>
<comment type="caution">
    <text evidence="1">The sequence shown here is derived from an EMBL/GenBank/DDBJ whole genome shotgun (WGS) entry which is preliminary data.</text>
</comment>
<gene>
    <name evidence="1" type="ORF">J1605_008923</name>
</gene>
<organism evidence="1 2">
    <name type="scientific">Eschrichtius robustus</name>
    <name type="common">California gray whale</name>
    <name type="synonym">Eschrichtius gibbosus</name>
    <dbReference type="NCBI Taxonomy" id="9764"/>
    <lineage>
        <taxon>Eukaryota</taxon>
        <taxon>Metazoa</taxon>
        <taxon>Chordata</taxon>
        <taxon>Craniata</taxon>
        <taxon>Vertebrata</taxon>
        <taxon>Euteleostomi</taxon>
        <taxon>Mammalia</taxon>
        <taxon>Eutheria</taxon>
        <taxon>Laurasiatheria</taxon>
        <taxon>Artiodactyla</taxon>
        <taxon>Whippomorpha</taxon>
        <taxon>Cetacea</taxon>
        <taxon>Mysticeti</taxon>
        <taxon>Eschrichtiidae</taxon>
        <taxon>Eschrichtius</taxon>
    </lineage>
</organism>